<comment type="caution">
    <text evidence="1">The sequence shown here is derived from an EMBL/GenBank/DDBJ whole genome shotgun (WGS) entry which is preliminary data.</text>
</comment>
<dbReference type="EMBL" id="JBDXMI010000001">
    <property type="protein sequence ID" value="MEO9384104.1"/>
    <property type="molecule type" value="Genomic_DNA"/>
</dbReference>
<keyword evidence="2" id="KW-1185">Reference proteome</keyword>
<evidence type="ECO:0000313" key="1">
    <source>
        <dbReference type="EMBL" id="MEO9384104.1"/>
    </source>
</evidence>
<sequence length="206" mass="22480">MAINIYGAWVLSVNVGLHFIQPNLRPFSLRPYSGNELELDFVGPQRSFSQQQLDMLISHPDAHSIVRHGGVVADPQLMHRSLTGVAPDGYVKIDGRSGKVILPPMSSAFHSGQLLAYADDVIRNGDVLATKIAQHPGAQYVTLTPLDVGDLGYNLGRGYTRIGGGKLEPRLQGAPRLIDTLRSVQATYGLNSLTDRWEPVTIFPAR</sequence>
<gene>
    <name evidence="1" type="ORF">ABI908_08245</name>
</gene>
<name>A0ABV0IS37_9NEIS</name>
<proteinExistence type="predicted"/>
<reference evidence="1 2" key="1">
    <citation type="submission" date="2024-05" db="EMBL/GenBank/DDBJ databases">
        <authorList>
            <person name="De Oliveira J.P."/>
            <person name="Noriler S.A."/>
            <person name="De Oliveira A.G."/>
            <person name="Sipoli D.S."/>
        </authorList>
    </citation>
    <scope>NUCLEOTIDE SEQUENCE [LARGE SCALE GENOMIC DNA]</scope>
    <source>
        <strain evidence="1 2">LABIM192</strain>
    </source>
</reference>
<protein>
    <submittedName>
        <fullName evidence="1">Uncharacterized protein</fullName>
    </submittedName>
</protein>
<dbReference type="RefSeq" id="WP_347936780.1">
    <property type="nucleotide sequence ID" value="NZ_CP158160.1"/>
</dbReference>
<dbReference type="Proteomes" id="UP001462502">
    <property type="component" value="Unassembled WGS sequence"/>
</dbReference>
<organism evidence="1 2">
    <name type="scientific">Chromobacterium phragmitis</name>
    <dbReference type="NCBI Taxonomy" id="2202141"/>
    <lineage>
        <taxon>Bacteria</taxon>
        <taxon>Pseudomonadati</taxon>
        <taxon>Pseudomonadota</taxon>
        <taxon>Betaproteobacteria</taxon>
        <taxon>Neisseriales</taxon>
        <taxon>Chromobacteriaceae</taxon>
        <taxon>Chromobacterium</taxon>
    </lineage>
</organism>
<evidence type="ECO:0000313" key="2">
    <source>
        <dbReference type="Proteomes" id="UP001462502"/>
    </source>
</evidence>
<accession>A0ABV0IS37</accession>